<sequence length="528" mass="60269">MPPKTPNSMVVATTPPSSPSSRHSVPPQQPRPMLEGWRFYWVNEDNGLLVLPLTVVIMEWVIGAEQGIGGCEKMARFGDDMALCVFLVLVHIAKGLGVLGLLYDLAARRWGIGEKEMNAWAERGKMKMVEEGLGYERNLWSCNVEGSKRQGLRMVEDWMMKSHINHIQQSYISIHNTAMYPTSENQEIKCNKQAHRPMMIGVEGNTYLLKLGDLQRWIAFWLNFALPVTPFLQMKLYFLFFVVLGTKLLQWKLANQVEAKWFFCHVRGDGVCEMIRWESRWWKGIMEDEDDGPRSLLFHSSLCSVYPSQSRLSSPPHSPLPNRTTSANPIVPANTDSVETGLLGQCRNWASGPKLGLWTSVETGLMGQCMNWAYGPMCELGLWARRNWAYGPMWKLGLWANKLDLWARRNWAYGPMWKLGLWANKLGLVGQCRNWAYGPVWKLGLWANCRNWAYGPDETGLMGQCGNWAYGPMCELGLVGQCRNWAYGILKLPDETGLLKCLKFPDETGLLKFWNCQLRQGFLKFLNL</sequence>
<gene>
    <name evidence="3" type="ORF">V8G54_008370</name>
</gene>
<feature type="compositionally biased region" description="Polar residues" evidence="1">
    <location>
        <begin position="1"/>
        <end position="11"/>
    </location>
</feature>
<dbReference type="EMBL" id="CP144699">
    <property type="protein sequence ID" value="WVZ21048.1"/>
    <property type="molecule type" value="Genomic_DNA"/>
</dbReference>
<evidence type="ECO:0000313" key="3">
    <source>
        <dbReference type="EMBL" id="WVZ21048.1"/>
    </source>
</evidence>
<protein>
    <submittedName>
        <fullName evidence="3">Uncharacterized protein</fullName>
    </submittedName>
</protein>
<reference evidence="3 4" key="1">
    <citation type="journal article" date="2023" name="Life. Sci Alliance">
        <title>Evolutionary insights into 3D genome organization and epigenetic landscape of Vigna mungo.</title>
        <authorList>
            <person name="Junaid A."/>
            <person name="Singh B."/>
            <person name="Bhatia S."/>
        </authorList>
    </citation>
    <scope>NUCLEOTIDE SEQUENCE [LARGE SCALE GENOMIC DNA]</scope>
    <source>
        <strain evidence="3">Urdbean</strain>
    </source>
</reference>
<keyword evidence="4" id="KW-1185">Reference proteome</keyword>
<dbReference type="AlphaFoldDB" id="A0AAQ3S961"/>
<accession>A0AAQ3S961</accession>
<feature type="transmembrane region" description="Helical" evidence="2">
    <location>
        <begin position="218"/>
        <end position="244"/>
    </location>
</feature>
<organism evidence="3 4">
    <name type="scientific">Vigna mungo</name>
    <name type="common">Black gram</name>
    <name type="synonym">Phaseolus mungo</name>
    <dbReference type="NCBI Taxonomy" id="3915"/>
    <lineage>
        <taxon>Eukaryota</taxon>
        <taxon>Viridiplantae</taxon>
        <taxon>Streptophyta</taxon>
        <taxon>Embryophyta</taxon>
        <taxon>Tracheophyta</taxon>
        <taxon>Spermatophyta</taxon>
        <taxon>Magnoliopsida</taxon>
        <taxon>eudicotyledons</taxon>
        <taxon>Gunneridae</taxon>
        <taxon>Pentapetalae</taxon>
        <taxon>rosids</taxon>
        <taxon>fabids</taxon>
        <taxon>Fabales</taxon>
        <taxon>Fabaceae</taxon>
        <taxon>Papilionoideae</taxon>
        <taxon>50 kb inversion clade</taxon>
        <taxon>NPAAA clade</taxon>
        <taxon>indigoferoid/millettioid clade</taxon>
        <taxon>Phaseoleae</taxon>
        <taxon>Vigna</taxon>
    </lineage>
</organism>
<feature type="region of interest" description="Disordered" evidence="1">
    <location>
        <begin position="309"/>
        <end position="330"/>
    </location>
</feature>
<evidence type="ECO:0000256" key="1">
    <source>
        <dbReference type="SAM" id="MobiDB-lite"/>
    </source>
</evidence>
<feature type="transmembrane region" description="Helical" evidence="2">
    <location>
        <begin position="82"/>
        <end position="103"/>
    </location>
</feature>
<keyword evidence="2" id="KW-1133">Transmembrane helix</keyword>
<feature type="region of interest" description="Disordered" evidence="1">
    <location>
        <begin position="1"/>
        <end position="29"/>
    </location>
</feature>
<proteinExistence type="predicted"/>
<evidence type="ECO:0000313" key="4">
    <source>
        <dbReference type="Proteomes" id="UP001374535"/>
    </source>
</evidence>
<dbReference type="Proteomes" id="UP001374535">
    <property type="component" value="Chromosome 2"/>
</dbReference>
<name>A0AAQ3S961_VIGMU</name>
<keyword evidence="2" id="KW-0472">Membrane</keyword>
<evidence type="ECO:0000256" key="2">
    <source>
        <dbReference type="SAM" id="Phobius"/>
    </source>
</evidence>
<keyword evidence="2" id="KW-0812">Transmembrane</keyword>